<keyword evidence="4" id="KW-0507">mRNA processing</keyword>
<feature type="domain" description="Sm" evidence="5">
    <location>
        <begin position="20"/>
        <end position="46"/>
    </location>
</feature>
<dbReference type="PANTHER" id="PTHR11021">
    <property type="entry name" value="SMALL NUCLEAR RIBONUCLEOPROTEIN F SNRNP-F"/>
    <property type="match status" value="1"/>
</dbReference>
<dbReference type="Pfam" id="PF01423">
    <property type="entry name" value="LSM"/>
    <property type="match status" value="1"/>
</dbReference>
<name>A0A8C8U9Q3_PERMB</name>
<dbReference type="GeneTree" id="ENSGT00940000164757"/>
<dbReference type="GO" id="GO:0071013">
    <property type="term" value="C:catalytic step 2 spliceosome"/>
    <property type="evidence" value="ECO:0007669"/>
    <property type="project" value="TreeGrafter"/>
</dbReference>
<keyword evidence="3 4" id="KW-0687">Ribonucleoprotein</keyword>
<dbReference type="GO" id="GO:0000398">
    <property type="term" value="P:mRNA splicing, via spliceosome"/>
    <property type="evidence" value="ECO:0007669"/>
    <property type="project" value="InterPro"/>
</dbReference>
<dbReference type="SUPFAM" id="SSF50182">
    <property type="entry name" value="Sm-like ribonucleoproteins"/>
    <property type="match status" value="1"/>
</dbReference>
<reference evidence="6" key="2">
    <citation type="submission" date="2025-08" db="UniProtKB">
        <authorList>
            <consortium name="Ensembl"/>
        </authorList>
    </citation>
    <scope>IDENTIFICATION</scope>
</reference>
<evidence type="ECO:0000256" key="2">
    <source>
        <dbReference type="ARBA" id="ARBA00023187"/>
    </source>
</evidence>
<evidence type="ECO:0000313" key="6">
    <source>
        <dbReference type="Ensembl" id="ENSPEMP00000027546.2"/>
    </source>
</evidence>
<evidence type="ECO:0000313" key="7">
    <source>
        <dbReference type="Proteomes" id="UP000694547"/>
    </source>
</evidence>
<dbReference type="GO" id="GO:0005685">
    <property type="term" value="C:U1 snRNP"/>
    <property type="evidence" value="ECO:0007669"/>
    <property type="project" value="TreeGrafter"/>
</dbReference>
<dbReference type="AlphaFoldDB" id="A0A8C8U9Q3"/>
<evidence type="ECO:0000256" key="4">
    <source>
        <dbReference type="PIRNR" id="PIRNR006609"/>
    </source>
</evidence>
<dbReference type="GO" id="GO:0003723">
    <property type="term" value="F:RNA binding"/>
    <property type="evidence" value="ECO:0007669"/>
    <property type="project" value="UniProtKB-UniRule"/>
</dbReference>
<dbReference type="InterPro" id="IPR010920">
    <property type="entry name" value="LSM_dom_sf"/>
</dbReference>
<proteinExistence type="inferred from homology"/>
<organism evidence="6 7">
    <name type="scientific">Peromyscus maniculatus bairdii</name>
    <name type="common">Prairie deer mouse</name>
    <dbReference type="NCBI Taxonomy" id="230844"/>
    <lineage>
        <taxon>Eukaryota</taxon>
        <taxon>Metazoa</taxon>
        <taxon>Chordata</taxon>
        <taxon>Craniata</taxon>
        <taxon>Vertebrata</taxon>
        <taxon>Euteleostomi</taxon>
        <taxon>Mammalia</taxon>
        <taxon>Eutheria</taxon>
        <taxon>Euarchontoglires</taxon>
        <taxon>Glires</taxon>
        <taxon>Rodentia</taxon>
        <taxon>Myomorpha</taxon>
        <taxon>Muroidea</taxon>
        <taxon>Cricetidae</taxon>
        <taxon>Neotominae</taxon>
        <taxon>Peromyscus</taxon>
    </lineage>
</organism>
<reference evidence="6 7" key="1">
    <citation type="submission" date="2018-10" db="EMBL/GenBank/DDBJ databases">
        <title>Improved assembly of the deer mouse Peromyscus maniculatus genome.</title>
        <authorList>
            <person name="Lassance J.-M."/>
            <person name="Hoekstra H.E."/>
        </authorList>
    </citation>
    <scope>NUCLEOTIDE SEQUENCE [LARGE SCALE GENOMIC DNA]</scope>
</reference>
<accession>A0A8C8U9Q3</accession>
<reference evidence="6" key="3">
    <citation type="submission" date="2025-09" db="UniProtKB">
        <authorList>
            <consortium name="Ensembl"/>
        </authorList>
    </citation>
    <scope>IDENTIFICATION</scope>
</reference>
<comment type="similarity">
    <text evidence="4">Belongs to the snRNP Sm proteins family. SmF/LSm6 subfamily.</text>
</comment>
<dbReference type="Proteomes" id="UP000694547">
    <property type="component" value="Chromosome 8"/>
</dbReference>
<keyword evidence="2 4" id="KW-0508">mRNA splicing</keyword>
<dbReference type="Gene3D" id="2.30.30.100">
    <property type="match status" value="1"/>
</dbReference>
<sequence length="65" mass="7404">MSLHLSPKPFLPGLTVKSGMVKLKWEIEYKDYLVSVDGYMNMQLQCLKHSTAFLIQKSPNLCSSK</sequence>
<dbReference type="Ensembl" id="ENSPEMT00000031961.2">
    <property type="protein sequence ID" value="ENSPEMP00000027546.2"/>
    <property type="gene ID" value="ENSPEMG00000025585.1"/>
</dbReference>
<evidence type="ECO:0000256" key="3">
    <source>
        <dbReference type="ARBA" id="ARBA00023274"/>
    </source>
</evidence>
<comment type="subcellular location">
    <subcellularLocation>
        <location evidence="4">Nucleus</location>
    </subcellularLocation>
</comment>
<evidence type="ECO:0000256" key="1">
    <source>
        <dbReference type="ARBA" id="ARBA00022728"/>
    </source>
</evidence>
<dbReference type="InterPro" id="IPR001163">
    <property type="entry name" value="Sm_dom_euk/arc"/>
</dbReference>
<keyword evidence="4" id="KW-0694">RNA-binding</keyword>
<keyword evidence="7" id="KW-1185">Reference proteome</keyword>
<dbReference type="InterPro" id="IPR016487">
    <property type="entry name" value="Lsm6/sSmF"/>
</dbReference>
<keyword evidence="1 4" id="KW-0747">Spliceosome</keyword>
<evidence type="ECO:0000259" key="5">
    <source>
        <dbReference type="Pfam" id="PF01423"/>
    </source>
</evidence>
<protein>
    <recommendedName>
        <fullName evidence="5">Sm domain-containing protein</fullName>
    </recommendedName>
</protein>
<keyword evidence="4" id="KW-0539">Nucleus</keyword>
<dbReference type="PANTHER" id="PTHR11021:SF0">
    <property type="entry name" value="SMALL NUCLEAR RIBONUCLEOPROTEIN F"/>
    <property type="match status" value="1"/>
</dbReference>
<dbReference type="GO" id="GO:0034715">
    <property type="term" value="C:pICln-Sm protein complex"/>
    <property type="evidence" value="ECO:0007669"/>
    <property type="project" value="TreeGrafter"/>
</dbReference>